<gene>
    <name evidence="1" type="ORF">L1987_14234</name>
</gene>
<accession>A0ACB9J335</accession>
<dbReference type="EMBL" id="CM042022">
    <property type="protein sequence ID" value="KAI3814594.1"/>
    <property type="molecule type" value="Genomic_DNA"/>
</dbReference>
<protein>
    <submittedName>
        <fullName evidence="1">Uncharacterized protein</fullName>
    </submittedName>
</protein>
<evidence type="ECO:0000313" key="1">
    <source>
        <dbReference type="EMBL" id="KAI3814594.1"/>
    </source>
</evidence>
<reference evidence="2" key="1">
    <citation type="journal article" date="2022" name="Mol. Ecol. Resour.">
        <title>The genomes of chicory, endive, great burdock and yacon provide insights into Asteraceae palaeo-polyploidization history and plant inulin production.</title>
        <authorList>
            <person name="Fan W."/>
            <person name="Wang S."/>
            <person name="Wang H."/>
            <person name="Wang A."/>
            <person name="Jiang F."/>
            <person name="Liu H."/>
            <person name="Zhao H."/>
            <person name="Xu D."/>
            <person name="Zhang Y."/>
        </authorList>
    </citation>
    <scope>NUCLEOTIDE SEQUENCE [LARGE SCALE GENOMIC DNA]</scope>
    <source>
        <strain evidence="2">cv. Yunnan</strain>
    </source>
</reference>
<sequence length="676" mass="77406">MYKYEESGETDDMLEFDASVDVTLDSTLVDVDDDFLCTRPDGEGILVVFGDMDSNHDEDSNIQKPASDHDEETKSQRGPTIKPKANKGKTMITYNKRGVPIGDGAKKLATFEGMTARTMSHFVLDPKSRKHSLQSIGTKWRNFKHILYKKFIKPHKKDPGALLNPPVIYPFVKKEQWKLFVAHRLSKKWEDTSKKSKNVRANNKYNHRLSRKGYAGLTADMMQDTGKTEKEIDRATLWKKARELKTGGFDSNVQEIVDKIDELQNSGCFESCGTHDVLTEALGTEEQRGHVRGLGKYVKPHQYFYEPKTVKQYLDTEKKKVDERFHKLEEEVEKLKRGVTNVSEAASCQMGGYEDDLEDKPHEESLDNSCYLVVDVASNIVAKGAIMKYSDSGEIIEVMMEICVQGEAFLPIPLEEELIMKVKDAVGHILSWPRHLVIRCSDLEKAVAKPKSKKRLREHDEENGKEKKQPVEPDEVVEKENAKENGKENAKKDDAIVENKKESGKEKENEKKDDERVENKTERGKEKENEKELLRRRMTRAQRKTKIRIENNVLLRMTAMMVDGQVSKVDSIKVQCEDDLYGYESYTYLTWDDFQAVFTLEELTGAVITSYTMYLFEQIKNGSKRDHGICFVSPTASSPRERKTKSKNIDDSSRSIAERLSKRKDNDIILIPYNPG</sequence>
<name>A0ACB9J335_9ASTR</name>
<dbReference type="Proteomes" id="UP001056120">
    <property type="component" value="Linkage Group LG05"/>
</dbReference>
<organism evidence="1 2">
    <name type="scientific">Smallanthus sonchifolius</name>
    <dbReference type="NCBI Taxonomy" id="185202"/>
    <lineage>
        <taxon>Eukaryota</taxon>
        <taxon>Viridiplantae</taxon>
        <taxon>Streptophyta</taxon>
        <taxon>Embryophyta</taxon>
        <taxon>Tracheophyta</taxon>
        <taxon>Spermatophyta</taxon>
        <taxon>Magnoliopsida</taxon>
        <taxon>eudicotyledons</taxon>
        <taxon>Gunneridae</taxon>
        <taxon>Pentapetalae</taxon>
        <taxon>asterids</taxon>
        <taxon>campanulids</taxon>
        <taxon>Asterales</taxon>
        <taxon>Asteraceae</taxon>
        <taxon>Asteroideae</taxon>
        <taxon>Heliantheae alliance</taxon>
        <taxon>Millerieae</taxon>
        <taxon>Smallanthus</taxon>
    </lineage>
</organism>
<comment type="caution">
    <text evidence="1">The sequence shown here is derived from an EMBL/GenBank/DDBJ whole genome shotgun (WGS) entry which is preliminary data.</text>
</comment>
<keyword evidence="2" id="KW-1185">Reference proteome</keyword>
<reference evidence="1 2" key="2">
    <citation type="journal article" date="2022" name="Mol. Ecol. Resour.">
        <title>The genomes of chicory, endive, great burdock and yacon provide insights into Asteraceae paleo-polyploidization history and plant inulin production.</title>
        <authorList>
            <person name="Fan W."/>
            <person name="Wang S."/>
            <person name="Wang H."/>
            <person name="Wang A."/>
            <person name="Jiang F."/>
            <person name="Liu H."/>
            <person name="Zhao H."/>
            <person name="Xu D."/>
            <person name="Zhang Y."/>
        </authorList>
    </citation>
    <scope>NUCLEOTIDE SEQUENCE [LARGE SCALE GENOMIC DNA]</scope>
    <source>
        <strain evidence="2">cv. Yunnan</strain>
        <tissue evidence="1">Leaves</tissue>
    </source>
</reference>
<proteinExistence type="predicted"/>
<evidence type="ECO:0000313" key="2">
    <source>
        <dbReference type="Proteomes" id="UP001056120"/>
    </source>
</evidence>